<sequence>MLSFIKYIFSEKEFNMLNLLSPNQTWVLVDPRLSFYFPIIY</sequence>
<reference evidence="1 2" key="1">
    <citation type="submission" date="2019-01" db="EMBL/GenBank/DDBJ databases">
        <title>Comparative genomic analysis identifies haemin-independent Haemophilus haemolyticus: a formal re-classification of Haemophilus intermedius.</title>
        <authorList>
            <person name="Harris T.M."/>
            <person name="Price E.P."/>
            <person name="Sarovich D.S."/>
            <person name="Norskov-Lauritsen N."/>
            <person name="Beissbarth J."/>
            <person name="Chang A.B."/>
            <person name="Smith-Vaughan H.C."/>
        </authorList>
    </citation>
    <scope>NUCLEOTIDE SEQUENCE [LARGE SCALE GENOMIC DNA]</scope>
    <source>
        <strain evidence="1 2">CCUG 15949</strain>
    </source>
</reference>
<accession>A0ABY2YQB9</accession>
<dbReference type="Proteomes" id="UP000318353">
    <property type="component" value="Unassembled WGS sequence"/>
</dbReference>
<dbReference type="NCBIfam" id="TIGR02616">
    <property type="entry name" value="tnaC_leader"/>
    <property type="match status" value="1"/>
</dbReference>
<dbReference type="InterPro" id="IPR012620">
    <property type="entry name" value="Trp_operon_leader_peptide"/>
</dbReference>
<name>A0ABY2YQB9_HAEHA</name>
<evidence type="ECO:0000313" key="2">
    <source>
        <dbReference type="Proteomes" id="UP000318353"/>
    </source>
</evidence>
<gene>
    <name evidence="1" type="primary">tnaC</name>
    <name evidence="1" type="ORF">EUX50_02830</name>
</gene>
<dbReference type="EMBL" id="SDPH01000007">
    <property type="protein sequence ID" value="TPH05947.1"/>
    <property type="molecule type" value="Genomic_DNA"/>
</dbReference>
<evidence type="ECO:0000313" key="1">
    <source>
        <dbReference type="EMBL" id="TPH05947.1"/>
    </source>
</evidence>
<comment type="caution">
    <text evidence="1">The sequence shown here is derived from an EMBL/GenBank/DDBJ whole genome shotgun (WGS) entry which is preliminary data.</text>
</comment>
<proteinExistence type="predicted"/>
<keyword evidence="2" id="KW-1185">Reference proteome</keyword>
<protein>
    <submittedName>
        <fullName evidence="1">Tryptophanase leader peptide</fullName>
    </submittedName>
</protein>
<organism evidence="1 2">
    <name type="scientific">Haemophilus haemolyticus</name>
    <dbReference type="NCBI Taxonomy" id="726"/>
    <lineage>
        <taxon>Bacteria</taxon>
        <taxon>Pseudomonadati</taxon>
        <taxon>Pseudomonadota</taxon>
        <taxon>Gammaproteobacteria</taxon>
        <taxon>Pasteurellales</taxon>
        <taxon>Pasteurellaceae</taxon>
        <taxon>Haemophilus</taxon>
    </lineage>
</organism>